<dbReference type="STRING" id="529704.SAMN02927913_1083"/>
<dbReference type="AlphaFoldDB" id="A0A1H6SA91"/>
<keyword evidence="1" id="KW-0560">Oxidoreductase</keyword>
<reference evidence="3 4" key="1">
    <citation type="submission" date="2016-10" db="EMBL/GenBank/DDBJ databases">
        <authorList>
            <person name="de Groot N.N."/>
        </authorList>
    </citation>
    <scope>NUCLEOTIDE SEQUENCE [LARGE SCALE GENOMIC DNA]</scope>
    <source>
        <strain evidence="3 4">DSM 26515</strain>
    </source>
</reference>
<evidence type="ECO:0000313" key="3">
    <source>
        <dbReference type="EMBL" id="SEI60645.1"/>
    </source>
</evidence>
<gene>
    <name evidence="3" type="ORF">SAMN04487997_1168</name>
</gene>
<dbReference type="InterPro" id="IPR036188">
    <property type="entry name" value="FAD/NAD-bd_sf"/>
</dbReference>
<dbReference type="GO" id="GO:0005737">
    <property type="term" value="C:cytoplasm"/>
    <property type="evidence" value="ECO:0007669"/>
    <property type="project" value="TreeGrafter"/>
</dbReference>
<proteinExistence type="predicted"/>
<dbReference type="EMBL" id="FNYC01000002">
    <property type="protein sequence ID" value="SEI60645.1"/>
    <property type="molecule type" value="Genomic_DNA"/>
</dbReference>
<keyword evidence="4" id="KW-1185">Reference proteome</keyword>
<protein>
    <submittedName>
        <fullName evidence="3">Glycine/D-amino acid oxidase</fullName>
    </submittedName>
</protein>
<evidence type="ECO:0000259" key="2">
    <source>
        <dbReference type="Pfam" id="PF01266"/>
    </source>
</evidence>
<dbReference type="Gene3D" id="3.30.9.10">
    <property type="entry name" value="D-Amino Acid Oxidase, subunit A, domain 2"/>
    <property type="match status" value="1"/>
</dbReference>
<dbReference type="OrthoDB" id="9806257at2"/>
<dbReference type="RefSeq" id="WP_091334604.1">
    <property type="nucleotide sequence ID" value="NZ_FNYC01000002.1"/>
</dbReference>
<evidence type="ECO:0000313" key="4">
    <source>
        <dbReference type="Proteomes" id="UP000199420"/>
    </source>
</evidence>
<name>A0A1H6SA91_9GAMM</name>
<accession>A0A1H6SA91</accession>
<dbReference type="PANTHER" id="PTHR13847:SF287">
    <property type="entry name" value="FAD-DEPENDENT OXIDOREDUCTASE DOMAIN-CONTAINING PROTEIN 1"/>
    <property type="match status" value="1"/>
</dbReference>
<dbReference type="InterPro" id="IPR006076">
    <property type="entry name" value="FAD-dep_OxRdtase"/>
</dbReference>
<feature type="domain" description="FAD dependent oxidoreductase" evidence="2">
    <location>
        <begin position="7"/>
        <end position="349"/>
    </location>
</feature>
<dbReference type="Gene3D" id="3.50.50.60">
    <property type="entry name" value="FAD/NAD(P)-binding domain"/>
    <property type="match status" value="1"/>
</dbReference>
<organism evidence="3 4">
    <name type="scientific">Frateuria terrea</name>
    <dbReference type="NCBI Taxonomy" id="529704"/>
    <lineage>
        <taxon>Bacteria</taxon>
        <taxon>Pseudomonadati</taxon>
        <taxon>Pseudomonadota</taxon>
        <taxon>Gammaproteobacteria</taxon>
        <taxon>Lysobacterales</taxon>
        <taxon>Rhodanobacteraceae</taxon>
        <taxon>Frateuria</taxon>
    </lineage>
</organism>
<sequence>MQSIETDVIVIGAGMAGASVAYFLAPHARVLVLERESYAGMHSTGRSAALFSETYGSPQVRALTRATRPFLVSPPEGFARSPILTPRGATVIGTAEDADRVRAEYEAILPYTRDLELHDAARLRAAVPVLRPEAAAIGMHEPGAADIDVNELHQGFLRELRARGGQLRLDVAIRAIERTAAGWEVEAGETLYRAPLLLDAAGAWADQVARMAGVAPLGLQPKRRSAFVFEPPTGVDIHRWPFVCDIAETFYFKPDAGLLLGSAANADPVDPHDVQPEEYDIALGIHNIEQATTMEIRRPTRTWAGLRSFVADGDLVGGFAPDAPGFFWVAAQGGYGIQTSAAMGESCANLALGRPLPGHLVDAGLSAALLSPHRLHSVAAVSAP</sequence>
<dbReference type="SUPFAM" id="SSF51905">
    <property type="entry name" value="FAD/NAD(P)-binding domain"/>
    <property type="match status" value="1"/>
</dbReference>
<dbReference type="Pfam" id="PF01266">
    <property type="entry name" value="DAO"/>
    <property type="match status" value="1"/>
</dbReference>
<dbReference type="PANTHER" id="PTHR13847">
    <property type="entry name" value="SARCOSINE DEHYDROGENASE-RELATED"/>
    <property type="match status" value="1"/>
</dbReference>
<dbReference type="GO" id="GO:0016491">
    <property type="term" value="F:oxidoreductase activity"/>
    <property type="evidence" value="ECO:0007669"/>
    <property type="project" value="UniProtKB-KW"/>
</dbReference>
<evidence type="ECO:0000256" key="1">
    <source>
        <dbReference type="ARBA" id="ARBA00023002"/>
    </source>
</evidence>
<dbReference type="Proteomes" id="UP000199420">
    <property type="component" value="Unassembled WGS sequence"/>
</dbReference>